<keyword evidence="4" id="KW-1185">Reference proteome</keyword>
<dbReference type="Proteomes" id="UP000051302">
    <property type="component" value="Unassembled WGS sequence"/>
</dbReference>
<dbReference type="InterPro" id="IPR036291">
    <property type="entry name" value="NAD(P)-bd_dom_sf"/>
</dbReference>
<dbReference type="Pfam" id="PF00107">
    <property type="entry name" value="ADH_zinc_N"/>
    <property type="match status" value="1"/>
</dbReference>
<accession>A0A0R1WMN7</accession>
<name>A0A0R1WMN7_9LACO</name>
<evidence type="ECO:0000313" key="4">
    <source>
        <dbReference type="Proteomes" id="UP000051302"/>
    </source>
</evidence>
<dbReference type="Gene3D" id="3.90.180.10">
    <property type="entry name" value="Medium-chain alcohol dehydrogenases, catalytic domain"/>
    <property type="match status" value="1"/>
</dbReference>
<proteinExistence type="predicted"/>
<dbReference type="Gene3D" id="3.40.50.720">
    <property type="entry name" value="NAD(P)-binding Rossmann-like Domain"/>
    <property type="match status" value="1"/>
</dbReference>
<dbReference type="InterPro" id="IPR020843">
    <property type="entry name" value="ER"/>
</dbReference>
<dbReference type="AlphaFoldDB" id="A0A0R1WMN7"/>
<dbReference type="InterPro" id="IPR051603">
    <property type="entry name" value="Zinc-ADH_QOR/CCCR"/>
</dbReference>
<dbReference type="Pfam" id="PF08240">
    <property type="entry name" value="ADH_N"/>
    <property type="match status" value="1"/>
</dbReference>
<dbReference type="SUPFAM" id="SSF50129">
    <property type="entry name" value="GroES-like"/>
    <property type="match status" value="1"/>
</dbReference>
<dbReference type="RefSeq" id="WP_057890866.1">
    <property type="nucleotide sequence ID" value="NZ_AZFV01000001.1"/>
</dbReference>
<evidence type="ECO:0000259" key="2">
    <source>
        <dbReference type="SMART" id="SM00829"/>
    </source>
</evidence>
<dbReference type="InterPro" id="IPR013154">
    <property type="entry name" value="ADH-like_N"/>
</dbReference>
<keyword evidence="1" id="KW-0521">NADP</keyword>
<evidence type="ECO:0000256" key="1">
    <source>
        <dbReference type="ARBA" id="ARBA00022857"/>
    </source>
</evidence>
<dbReference type="PANTHER" id="PTHR44154:SF1">
    <property type="entry name" value="QUINONE OXIDOREDUCTASE"/>
    <property type="match status" value="1"/>
</dbReference>
<dbReference type="EMBL" id="AZFV01000001">
    <property type="protein sequence ID" value="KRM18693.1"/>
    <property type="molecule type" value="Genomic_DNA"/>
</dbReference>
<dbReference type="PATRIC" id="fig|1423774.3.peg.178"/>
<comment type="caution">
    <text evidence="3">The sequence shown here is derived from an EMBL/GenBank/DDBJ whole genome shotgun (WGS) entry which is preliminary data.</text>
</comment>
<reference evidence="3 4" key="1">
    <citation type="journal article" date="2015" name="Genome Announc.">
        <title>Expanding the biotechnology potential of lactobacilli through comparative genomics of 213 strains and associated genera.</title>
        <authorList>
            <person name="Sun Z."/>
            <person name="Harris H.M."/>
            <person name="McCann A."/>
            <person name="Guo C."/>
            <person name="Argimon S."/>
            <person name="Zhang W."/>
            <person name="Yang X."/>
            <person name="Jeffery I.B."/>
            <person name="Cooney J.C."/>
            <person name="Kagawa T.F."/>
            <person name="Liu W."/>
            <person name="Song Y."/>
            <person name="Salvetti E."/>
            <person name="Wrobel A."/>
            <person name="Rasinkangas P."/>
            <person name="Parkhill J."/>
            <person name="Rea M.C."/>
            <person name="O'Sullivan O."/>
            <person name="Ritari J."/>
            <person name="Douillard F.P."/>
            <person name="Paul Ross R."/>
            <person name="Yang R."/>
            <person name="Briner A.E."/>
            <person name="Felis G.E."/>
            <person name="de Vos W.M."/>
            <person name="Barrangou R."/>
            <person name="Klaenhammer T.R."/>
            <person name="Caufield P.W."/>
            <person name="Cui Y."/>
            <person name="Zhang H."/>
            <person name="O'Toole P.W."/>
        </authorList>
    </citation>
    <scope>NUCLEOTIDE SEQUENCE [LARGE SCALE GENOMIC DNA]</scope>
    <source>
        <strain evidence="3 4">DSM 16982</strain>
    </source>
</reference>
<organism evidence="3 4">
    <name type="scientific">Companilactobacillus nantensis DSM 16982</name>
    <dbReference type="NCBI Taxonomy" id="1423774"/>
    <lineage>
        <taxon>Bacteria</taxon>
        <taxon>Bacillati</taxon>
        <taxon>Bacillota</taxon>
        <taxon>Bacilli</taxon>
        <taxon>Lactobacillales</taxon>
        <taxon>Lactobacillaceae</taxon>
        <taxon>Companilactobacillus</taxon>
    </lineage>
</organism>
<feature type="domain" description="Enoyl reductase (ER)" evidence="2">
    <location>
        <begin position="10"/>
        <end position="316"/>
    </location>
</feature>
<dbReference type="InterPro" id="IPR013149">
    <property type="entry name" value="ADH-like_C"/>
</dbReference>
<dbReference type="STRING" id="1423774.FD31_GL000175"/>
<evidence type="ECO:0000313" key="3">
    <source>
        <dbReference type="EMBL" id="KRM18693.1"/>
    </source>
</evidence>
<sequence>MRAAYIEQTGGIDEIKVGELPIPVIKETEVLVKTIAASVNFVDTFVRAGGFKTELVFPFVIGRDAVGTVVKVGANVKDFRIGDLVWTNSMGYDGRQGTTSELVAIPSERLFEVPSGVDPIKLVASVHSSATAAILLDDILQVEEGHHILIEGAAGHVGLKLVSLAKSLGLVVSTTSNKRDFEKLSQNGVQSTNDYHQPVLEIPDNFDYIVDTSGKVDLQDNLDKLNLRGQVGLITAPKSNQFTFNVSQMYTSTKSIKGFVISHATLPQLQKAGSLLNQSFAAGKLLNDEVLQLPMEKAADAQKLLAEGQTQGKKIVLKMTEKKL</sequence>
<dbReference type="SMART" id="SM00829">
    <property type="entry name" value="PKS_ER"/>
    <property type="match status" value="1"/>
</dbReference>
<dbReference type="PANTHER" id="PTHR44154">
    <property type="entry name" value="QUINONE OXIDOREDUCTASE"/>
    <property type="match status" value="1"/>
</dbReference>
<dbReference type="GO" id="GO:0016491">
    <property type="term" value="F:oxidoreductase activity"/>
    <property type="evidence" value="ECO:0007669"/>
    <property type="project" value="InterPro"/>
</dbReference>
<dbReference type="InterPro" id="IPR011032">
    <property type="entry name" value="GroES-like_sf"/>
</dbReference>
<protein>
    <submittedName>
        <fullName evidence="3">Oxidoreductase</fullName>
    </submittedName>
</protein>
<dbReference type="SUPFAM" id="SSF51735">
    <property type="entry name" value="NAD(P)-binding Rossmann-fold domains"/>
    <property type="match status" value="1"/>
</dbReference>
<gene>
    <name evidence="3" type="ORF">FD31_GL000175</name>
</gene>